<comment type="caution">
    <text evidence="2">The sequence shown here is derived from an EMBL/GenBank/DDBJ whole genome shotgun (WGS) entry which is preliminary data.</text>
</comment>
<dbReference type="AlphaFoldDB" id="A0A8E2LCZ6"/>
<dbReference type="SUPFAM" id="SSF54637">
    <property type="entry name" value="Thioesterase/thiol ester dehydrase-isomerase"/>
    <property type="match status" value="1"/>
</dbReference>
<dbReference type="EMBL" id="MTLA01000274">
    <property type="protein sequence ID" value="OOP66698.1"/>
    <property type="molecule type" value="Genomic_DNA"/>
</dbReference>
<dbReference type="PIRSF" id="PIRSF018072">
    <property type="entry name" value="UCP018072"/>
    <property type="match status" value="1"/>
</dbReference>
<dbReference type="InterPro" id="IPR039569">
    <property type="entry name" value="FAS1-like_DH_region"/>
</dbReference>
<evidence type="ECO:0000259" key="1">
    <source>
        <dbReference type="Pfam" id="PF13452"/>
    </source>
</evidence>
<reference evidence="2 3" key="1">
    <citation type="submission" date="2017-01" db="EMBL/GenBank/DDBJ databases">
        <title>Draft genome sequence of Bacillus oleronius.</title>
        <authorList>
            <person name="Allam M."/>
        </authorList>
    </citation>
    <scope>NUCLEOTIDE SEQUENCE [LARGE SCALE GENOMIC DNA]</scope>
    <source>
        <strain evidence="2 3">DSM 9356</strain>
    </source>
</reference>
<accession>A0A8E2LCZ6</accession>
<dbReference type="InterPro" id="IPR016709">
    <property type="entry name" value="HadA-like"/>
</dbReference>
<dbReference type="RefSeq" id="WP_058003691.1">
    <property type="nucleotide sequence ID" value="NZ_CP065424.1"/>
</dbReference>
<dbReference type="Proteomes" id="UP000189761">
    <property type="component" value="Unassembled WGS sequence"/>
</dbReference>
<dbReference type="CDD" id="cd03441">
    <property type="entry name" value="R_hydratase_like"/>
    <property type="match status" value="1"/>
</dbReference>
<protein>
    <recommendedName>
        <fullName evidence="1">FAS1-like dehydratase domain-containing protein</fullName>
    </recommendedName>
</protein>
<organism evidence="2 3">
    <name type="scientific">Heyndrickxia oleronia</name>
    <dbReference type="NCBI Taxonomy" id="38875"/>
    <lineage>
        <taxon>Bacteria</taxon>
        <taxon>Bacillati</taxon>
        <taxon>Bacillota</taxon>
        <taxon>Bacilli</taxon>
        <taxon>Bacillales</taxon>
        <taxon>Bacillaceae</taxon>
        <taxon>Heyndrickxia</taxon>
    </lineage>
</organism>
<proteinExistence type="predicted"/>
<keyword evidence="3" id="KW-1185">Reference proteome</keyword>
<sequence>MNKTGLTFSIDSFIVERGKIKEFVLAIGDENPIYKDLSYAKEMGYKDIPIPPTFPTVIEMWGGLDFETIIQELELDPLMVLHGEQEYEYLDEIYAGDTISCSAKVTAHVKKRRMDIITIEVVYKRDCEVVLISRSNIIERKG</sequence>
<dbReference type="Pfam" id="PF13452">
    <property type="entry name" value="FAS1_DH_region"/>
    <property type="match status" value="1"/>
</dbReference>
<name>A0A8E2LCZ6_9BACI</name>
<dbReference type="InterPro" id="IPR029069">
    <property type="entry name" value="HotDog_dom_sf"/>
</dbReference>
<feature type="domain" description="FAS1-like dehydratase" evidence="1">
    <location>
        <begin position="4"/>
        <end position="126"/>
    </location>
</feature>
<dbReference type="Gene3D" id="3.10.129.10">
    <property type="entry name" value="Hotdog Thioesterase"/>
    <property type="match status" value="1"/>
</dbReference>
<evidence type="ECO:0000313" key="3">
    <source>
        <dbReference type="Proteomes" id="UP000189761"/>
    </source>
</evidence>
<gene>
    <name evidence="2" type="ORF">BWZ43_19615</name>
</gene>
<evidence type="ECO:0000313" key="2">
    <source>
        <dbReference type="EMBL" id="OOP66698.1"/>
    </source>
</evidence>